<dbReference type="AlphaFoldDB" id="A0A3Q2VM56"/>
<dbReference type="GeneTree" id="ENSGT00390000000141"/>
<evidence type="ECO:0000256" key="1">
    <source>
        <dbReference type="SAM" id="Coils"/>
    </source>
</evidence>
<feature type="coiled-coil region" evidence="1">
    <location>
        <begin position="295"/>
        <end position="498"/>
    </location>
</feature>
<organism evidence="4 5">
    <name type="scientific">Haplochromis burtoni</name>
    <name type="common">Burton's mouthbrooder</name>
    <name type="synonym">Chromis burtoni</name>
    <dbReference type="NCBI Taxonomy" id="8153"/>
    <lineage>
        <taxon>Eukaryota</taxon>
        <taxon>Metazoa</taxon>
        <taxon>Chordata</taxon>
        <taxon>Craniata</taxon>
        <taxon>Vertebrata</taxon>
        <taxon>Euteleostomi</taxon>
        <taxon>Actinopterygii</taxon>
        <taxon>Neopterygii</taxon>
        <taxon>Teleostei</taxon>
        <taxon>Neoteleostei</taxon>
        <taxon>Acanthomorphata</taxon>
        <taxon>Ovalentaria</taxon>
        <taxon>Cichlomorphae</taxon>
        <taxon>Cichliformes</taxon>
        <taxon>Cichlidae</taxon>
        <taxon>African cichlids</taxon>
        <taxon>Pseudocrenilabrinae</taxon>
        <taxon>Haplochromini</taxon>
        <taxon>Haplochromis</taxon>
    </lineage>
</organism>
<feature type="domain" description="POF1B helix-loop-helix" evidence="3">
    <location>
        <begin position="211"/>
        <end position="295"/>
    </location>
</feature>
<dbReference type="GO" id="GO:0070830">
    <property type="term" value="P:bicellular tight junction assembly"/>
    <property type="evidence" value="ECO:0007669"/>
    <property type="project" value="TreeGrafter"/>
</dbReference>
<feature type="compositionally biased region" description="Low complexity" evidence="2">
    <location>
        <begin position="128"/>
        <end position="139"/>
    </location>
</feature>
<name>A0A3Q2VM56_HAPBU</name>
<dbReference type="PANTHER" id="PTHR22546">
    <property type="entry name" value="PREMATURE OVARIAN FAILURE, 1B"/>
    <property type="match status" value="1"/>
</dbReference>
<evidence type="ECO:0000259" key="3">
    <source>
        <dbReference type="Pfam" id="PF24617"/>
    </source>
</evidence>
<dbReference type="GO" id="GO:0005884">
    <property type="term" value="C:actin filament"/>
    <property type="evidence" value="ECO:0007669"/>
    <property type="project" value="TreeGrafter"/>
</dbReference>
<proteinExistence type="predicted"/>
<dbReference type="GO" id="GO:0051015">
    <property type="term" value="F:actin filament binding"/>
    <property type="evidence" value="ECO:0007669"/>
    <property type="project" value="TreeGrafter"/>
</dbReference>
<dbReference type="InterPro" id="IPR026186">
    <property type="entry name" value="POF1B"/>
</dbReference>
<protein>
    <submittedName>
        <fullName evidence="4">POF1B actin binding protein</fullName>
    </submittedName>
</protein>
<dbReference type="Pfam" id="PF24617">
    <property type="entry name" value="POF1B_HlH"/>
    <property type="match status" value="1"/>
</dbReference>
<keyword evidence="1" id="KW-0175">Coiled coil</keyword>
<reference evidence="4" key="2">
    <citation type="submission" date="2025-09" db="UniProtKB">
        <authorList>
            <consortium name="Ensembl"/>
        </authorList>
    </citation>
    <scope>IDENTIFICATION</scope>
</reference>
<dbReference type="GO" id="GO:0007015">
    <property type="term" value="P:actin filament organization"/>
    <property type="evidence" value="ECO:0007669"/>
    <property type="project" value="TreeGrafter"/>
</dbReference>
<dbReference type="GO" id="GO:0005912">
    <property type="term" value="C:adherens junction"/>
    <property type="evidence" value="ECO:0007669"/>
    <property type="project" value="TreeGrafter"/>
</dbReference>
<evidence type="ECO:0000313" key="4">
    <source>
        <dbReference type="Ensembl" id="ENSHBUP00000012675.1"/>
    </source>
</evidence>
<dbReference type="GO" id="GO:0003382">
    <property type="term" value="P:epithelial cell morphogenesis"/>
    <property type="evidence" value="ECO:0007669"/>
    <property type="project" value="TreeGrafter"/>
</dbReference>
<reference evidence="4" key="1">
    <citation type="submission" date="2025-08" db="UniProtKB">
        <authorList>
            <consortium name="Ensembl"/>
        </authorList>
    </citation>
    <scope>IDENTIFICATION</scope>
</reference>
<dbReference type="Ensembl" id="ENSHBUT00000020167.1">
    <property type="protein sequence ID" value="ENSHBUP00000012675.1"/>
    <property type="gene ID" value="ENSHBUG00000014397.1"/>
</dbReference>
<sequence>MSQMNKKTITTTTSFRNLQASPEPMVTRLVSPSPVFSGSSVSSVTPMSQVSAVPYAVNGASYGSLRYLVPVQQQQQQSFVLMQQPMMQQPVMQQVVSPMYLQNMQQLSISNQNDYMYQDLSMTESTSRKSSSVFSHSTSPIKSPATSVEEEVELEVEEEEEEEEGDAVEVEEVEIVNVIQSKPPPVIEKISRREVRTELKEIPEPTKLDTRYFGELLADVYRKNCDIHSYISEHVSKIRGQKHQMDLGKDSTVDKEEVESLIPKGATELTKQQMRYLLQTRLTADKSMRLLLSTFNSLREELMHMSEDLRRLESEKDSLERDLSFKTDQARQYDSLLATVRENNRQLQLSLKESQAAQRSLESQIMSKQSSDSNRDFKLKEMEARMKAMENENKMLRQKLAGQGSSSTFQIKTDELSRQYNEQLSTLTREKDREIERLRTQITRIQTEVTTDRSSSEKSLQLKITELLTMLEQQKTTISKQEEEIRRLMQDRNSSSKNVTKTIITKRYRNQYPILGLLSDDYQVTSPVKEDKTIVIERSGQMIKQVKTGGESEG</sequence>
<accession>A0A3Q2VM56</accession>
<dbReference type="PANTHER" id="PTHR22546:SF0">
    <property type="entry name" value="PROTEIN POF1B"/>
    <property type="match status" value="1"/>
</dbReference>
<evidence type="ECO:0000256" key="2">
    <source>
        <dbReference type="SAM" id="MobiDB-lite"/>
    </source>
</evidence>
<keyword evidence="5" id="KW-1185">Reference proteome</keyword>
<feature type="region of interest" description="Disordered" evidence="2">
    <location>
        <begin position="128"/>
        <end position="150"/>
    </location>
</feature>
<dbReference type="GO" id="GO:0005923">
    <property type="term" value="C:bicellular tight junction"/>
    <property type="evidence" value="ECO:0007669"/>
    <property type="project" value="TreeGrafter"/>
</dbReference>
<dbReference type="Proteomes" id="UP000264840">
    <property type="component" value="Unplaced"/>
</dbReference>
<dbReference type="InterPro" id="IPR056240">
    <property type="entry name" value="POF1B_HlH"/>
</dbReference>
<feature type="region of interest" description="Disordered" evidence="2">
    <location>
        <begin position="1"/>
        <end position="20"/>
    </location>
</feature>
<evidence type="ECO:0000313" key="5">
    <source>
        <dbReference type="Proteomes" id="UP000264840"/>
    </source>
</evidence>